<name>A0A834GK71_RHOSS</name>
<comment type="caution">
    <text evidence="1">The sequence shown here is derived from an EMBL/GenBank/DDBJ whole genome shotgun (WGS) entry which is preliminary data.</text>
</comment>
<dbReference type="AlphaFoldDB" id="A0A834GK71"/>
<keyword evidence="2" id="KW-1185">Reference proteome</keyword>
<gene>
    <name evidence="1" type="ORF">RHSIM_Rhsim08G0035900</name>
</gene>
<evidence type="ECO:0000313" key="2">
    <source>
        <dbReference type="Proteomes" id="UP000626092"/>
    </source>
</evidence>
<dbReference type="Proteomes" id="UP000626092">
    <property type="component" value="Unassembled WGS sequence"/>
</dbReference>
<dbReference type="EMBL" id="WJXA01000008">
    <property type="protein sequence ID" value="KAF7136563.1"/>
    <property type="molecule type" value="Genomic_DNA"/>
</dbReference>
<evidence type="ECO:0000313" key="1">
    <source>
        <dbReference type="EMBL" id="KAF7136563.1"/>
    </source>
</evidence>
<organism evidence="1 2">
    <name type="scientific">Rhododendron simsii</name>
    <name type="common">Sims's rhododendron</name>
    <dbReference type="NCBI Taxonomy" id="118357"/>
    <lineage>
        <taxon>Eukaryota</taxon>
        <taxon>Viridiplantae</taxon>
        <taxon>Streptophyta</taxon>
        <taxon>Embryophyta</taxon>
        <taxon>Tracheophyta</taxon>
        <taxon>Spermatophyta</taxon>
        <taxon>Magnoliopsida</taxon>
        <taxon>eudicotyledons</taxon>
        <taxon>Gunneridae</taxon>
        <taxon>Pentapetalae</taxon>
        <taxon>asterids</taxon>
        <taxon>Ericales</taxon>
        <taxon>Ericaceae</taxon>
        <taxon>Ericoideae</taxon>
        <taxon>Rhodoreae</taxon>
        <taxon>Rhododendron</taxon>
    </lineage>
</organism>
<reference evidence="1" key="1">
    <citation type="submission" date="2019-11" db="EMBL/GenBank/DDBJ databases">
        <authorList>
            <person name="Liu Y."/>
            <person name="Hou J."/>
            <person name="Li T.-Q."/>
            <person name="Guan C.-H."/>
            <person name="Wu X."/>
            <person name="Wu H.-Z."/>
            <person name="Ling F."/>
            <person name="Zhang R."/>
            <person name="Shi X.-G."/>
            <person name="Ren J.-P."/>
            <person name="Chen E.-F."/>
            <person name="Sun J.-M."/>
        </authorList>
    </citation>
    <scope>NUCLEOTIDE SEQUENCE</scope>
    <source>
        <strain evidence="1">Adult_tree_wgs_1</strain>
        <tissue evidence="1">Leaves</tissue>
    </source>
</reference>
<accession>A0A834GK71</accession>
<sequence>MEIMQGTPQDFLPDPWWTLSVLFCLREDESHPHLFFSCSFAQQVRSSNLLCNGISITIRRGFWLGLNSIDEEVALISPICVQIVFGSCHILAVEGEKWHNFSALVQGLLFSAEPYIGGHSWVYKFLEED</sequence>
<protein>
    <submittedName>
        <fullName evidence="1">Uncharacterized protein</fullName>
    </submittedName>
</protein>
<proteinExistence type="predicted"/>